<keyword evidence="15" id="KW-1185">Reference proteome</keyword>
<accession>H8Z7M8</accession>
<keyword evidence="7 11" id="KW-0547">Nucleotide-binding</keyword>
<organism evidence="14 15">
    <name type="scientific">Thiorhodovibrio frisius</name>
    <dbReference type="NCBI Taxonomy" id="631362"/>
    <lineage>
        <taxon>Bacteria</taxon>
        <taxon>Pseudomonadati</taxon>
        <taxon>Pseudomonadota</taxon>
        <taxon>Gammaproteobacteria</taxon>
        <taxon>Chromatiales</taxon>
        <taxon>Chromatiaceae</taxon>
        <taxon>Thiorhodovibrio</taxon>
    </lineage>
</organism>
<dbReference type="GO" id="GO:0005829">
    <property type="term" value="C:cytosol"/>
    <property type="evidence" value="ECO:0007669"/>
    <property type="project" value="TreeGrafter"/>
</dbReference>
<dbReference type="FunFam" id="3.30.63.10:FF:000002">
    <property type="entry name" value="Guanylate kinase 1"/>
    <property type="match status" value="1"/>
</dbReference>
<dbReference type="eggNOG" id="COG0194">
    <property type="taxonomic scope" value="Bacteria"/>
</dbReference>
<dbReference type="Proteomes" id="UP000002964">
    <property type="component" value="Unassembled WGS sequence"/>
</dbReference>
<dbReference type="GO" id="GO:0004385">
    <property type="term" value="F:GMP kinase activity"/>
    <property type="evidence" value="ECO:0007669"/>
    <property type="project" value="UniProtKB-UniRule"/>
</dbReference>
<comment type="similarity">
    <text evidence="2 11">Belongs to the guanylate kinase family.</text>
</comment>
<evidence type="ECO:0000256" key="3">
    <source>
        <dbReference type="ARBA" id="ARBA00012961"/>
    </source>
</evidence>
<evidence type="ECO:0000256" key="7">
    <source>
        <dbReference type="ARBA" id="ARBA00022741"/>
    </source>
</evidence>
<comment type="catalytic activity">
    <reaction evidence="11">
        <text>GMP + ATP = GDP + ADP</text>
        <dbReference type="Rhea" id="RHEA:20780"/>
        <dbReference type="ChEBI" id="CHEBI:30616"/>
        <dbReference type="ChEBI" id="CHEBI:58115"/>
        <dbReference type="ChEBI" id="CHEBI:58189"/>
        <dbReference type="ChEBI" id="CHEBI:456216"/>
        <dbReference type="EC" id="2.7.4.8"/>
    </reaction>
</comment>
<dbReference type="Gene3D" id="3.30.63.10">
    <property type="entry name" value="Guanylate Kinase phosphate binding domain"/>
    <property type="match status" value="1"/>
</dbReference>
<dbReference type="HOGENOM" id="CLU_001715_1_0_6"/>
<comment type="function">
    <text evidence="11">Essential for recycling GMP and indirectly, cGMP.</text>
</comment>
<dbReference type="EMBL" id="JH603170">
    <property type="protein sequence ID" value="EIC19881.1"/>
    <property type="molecule type" value="Genomic_DNA"/>
</dbReference>
<name>H8Z7M8_9GAMM</name>
<dbReference type="PANTHER" id="PTHR23117">
    <property type="entry name" value="GUANYLATE KINASE-RELATED"/>
    <property type="match status" value="1"/>
</dbReference>
<dbReference type="AlphaFoldDB" id="H8Z7M8"/>
<evidence type="ECO:0000259" key="13">
    <source>
        <dbReference type="PROSITE" id="PS50052"/>
    </source>
</evidence>
<dbReference type="InterPro" id="IPR008144">
    <property type="entry name" value="Guanylate_kin-like_dom"/>
</dbReference>
<evidence type="ECO:0000256" key="12">
    <source>
        <dbReference type="SAM" id="MobiDB-lite"/>
    </source>
</evidence>
<keyword evidence="8 11" id="KW-0418">Kinase</keyword>
<comment type="subcellular location">
    <subcellularLocation>
        <location evidence="1 11">Cytoplasm</location>
    </subcellularLocation>
</comment>
<dbReference type="PROSITE" id="PS00856">
    <property type="entry name" value="GUANYLATE_KINASE_1"/>
    <property type="match status" value="1"/>
</dbReference>
<reference evidence="15" key="1">
    <citation type="submission" date="2011-06" db="EMBL/GenBank/DDBJ databases">
        <authorList>
            <consortium name="US DOE Joint Genome Institute (JGI-PGF)"/>
            <person name="Lucas S."/>
            <person name="Han J."/>
            <person name="Lapidus A."/>
            <person name="Cheng J.-F."/>
            <person name="Goodwin L."/>
            <person name="Pitluck S."/>
            <person name="Peters L."/>
            <person name="Land M.L."/>
            <person name="Hauser L."/>
            <person name="Vogl K."/>
            <person name="Liu Z."/>
            <person name="Overmann J."/>
            <person name="Frigaard N.-U."/>
            <person name="Bryant D.A."/>
            <person name="Woyke T.J."/>
        </authorList>
    </citation>
    <scope>NUCLEOTIDE SEQUENCE [LARGE SCALE GENOMIC DNA]</scope>
    <source>
        <strain evidence="15">970</strain>
    </source>
</reference>
<feature type="domain" description="Guanylate kinase-like" evidence="13">
    <location>
        <begin position="39"/>
        <end position="217"/>
    </location>
</feature>
<dbReference type="SMART" id="SM00072">
    <property type="entry name" value="GuKc"/>
    <property type="match status" value="1"/>
</dbReference>
<dbReference type="SUPFAM" id="SSF52540">
    <property type="entry name" value="P-loop containing nucleoside triphosphate hydrolases"/>
    <property type="match status" value="1"/>
</dbReference>
<evidence type="ECO:0000256" key="11">
    <source>
        <dbReference type="HAMAP-Rule" id="MF_00328"/>
    </source>
</evidence>
<sequence length="242" mass="26928">MSHSNASEPPSSAPGQTKQTTGQGDNKIGKNDAEDDKKGTLFVVSAPSGAGKTSLVRALLERNSNLHLSVSYTTRAPRAGEIDGVHYHFVNRKTFERMVAENAFVEHAQVFDNAYGTARKTLRQALNDGQDLLLEIDWQGARQVRTNFPEAVSIFILPPSLTELERRLRDRGQDSDEIIARRMAEARSELSHYGEYDYLIVNDRFESALAELRALICAFGLRRATQKQKFGDTLDAMLEGEA</sequence>
<keyword evidence="9 11" id="KW-0067">ATP-binding</keyword>
<dbReference type="Gene3D" id="3.40.50.300">
    <property type="entry name" value="P-loop containing nucleotide triphosphate hydrolases"/>
    <property type="match status" value="1"/>
</dbReference>
<protein>
    <recommendedName>
        <fullName evidence="4 11">Guanylate kinase</fullName>
        <ecNumber evidence="3 11">2.7.4.8</ecNumber>
    </recommendedName>
    <alternativeName>
        <fullName evidence="10 11">GMP kinase</fullName>
    </alternativeName>
</protein>
<evidence type="ECO:0000256" key="9">
    <source>
        <dbReference type="ARBA" id="ARBA00022840"/>
    </source>
</evidence>
<feature type="region of interest" description="Disordered" evidence="12">
    <location>
        <begin position="1"/>
        <end position="35"/>
    </location>
</feature>
<evidence type="ECO:0000256" key="8">
    <source>
        <dbReference type="ARBA" id="ARBA00022777"/>
    </source>
</evidence>
<evidence type="ECO:0000256" key="2">
    <source>
        <dbReference type="ARBA" id="ARBA00005790"/>
    </source>
</evidence>
<dbReference type="GO" id="GO:0005524">
    <property type="term" value="F:ATP binding"/>
    <property type="evidence" value="ECO:0007669"/>
    <property type="project" value="UniProtKB-UniRule"/>
</dbReference>
<reference evidence="14 15" key="2">
    <citation type="submission" date="2011-11" db="EMBL/GenBank/DDBJ databases">
        <authorList>
            <consortium name="US DOE Joint Genome Institute"/>
            <person name="Lucas S."/>
            <person name="Han J."/>
            <person name="Lapidus A."/>
            <person name="Cheng J.-F."/>
            <person name="Goodwin L."/>
            <person name="Pitluck S."/>
            <person name="Peters L."/>
            <person name="Ovchinnikova G."/>
            <person name="Zhang X."/>
            <person name="Detter J.C."/>
            <person name="Han C."/>
            <person name="Tapia R."/>
            <person name="Land M."/>
            <person name="Hauser L."/>
            <person name="Kyrpides N."/>
            <person name="Ivanova N."/>
            <person name="Pagani I."/>
            <person name="Vogl K."/>
            <person name="Liu Z."/>
            <person name="Overmann J."/>
            <person name="Frigaard N.-U."/>
            <person name="Bryant D."/>
            <person name="Woyke T."/>
        </authorList>
    </citation>
    <scope>NUCLEOTIDE SEQUENCE [LARGE SCALE GENOMIC DNA]</scope>
    <source>
        <strain evidence="14 15">970</strain>
    </source>
</reference>
<evidence type="ECO:0000256" key="6">
    <source>
        <dbReference type="ARBA" id="ARBA00022679"/>
    </source>
</evidence>
<evidence type="ECO:0000256" key="4">
    <source>
        <dbReference type="ARBA" id="ARBA00016296"/>
    </source>
</evidence>
<evidence type="ECO:0000256" key="5">
    <source>
        <dbReference type="ARBA" id="ARBA00022490"/>
    </source>
</evidence>
<dbReference type="FunFam" id="3.40.50.300:FF:000084">
    <property type="entry name" value="Guanylate kinase"/>
    <property type="match status" value="1"/>
</dbReference>
<keyword evidence="6 11" id="KW-0808">Transferase</keyword>
<evidence type="ECO:0000256" key="10">
    <source>
        <dbReference type="ARBA" id="ARBA00030128"/>
    </source>
</evidence>
<dbReference type="OrthoDB" id="9808150at2"/>
<evidence type="ECO:0000313" key="15">
    <source>
        <dbReference type="Proteomes" id="UP000002964"/>
    </source>
</evidence>
<dbReference type="InterPro" id="IPR020590">
    <property type="entry name" value="Guanylate_kinase_CS"/>
</dbReference>
<dbReference type="EC" id="2.7.4.8" evidence="3 11"/>
<dbReference type="CDD" id="cd00071">
    <property type="entry name" value="GMPK"/>
    <property type="match status" value="1"/>
</dbReference>
<dbReference type="PANTHER" id="PTHR23117:SF13">
    <property type="entry name" value="GUANYLATE KINASE"/>
    <property type="match status" value="1"/>
</dbReference>
<feature type="binding site" evidence="11">
    <location>
        <begin position="46"/>
        <end position="53"/>
    </location>
    <ligand>
        <name>ATP</name>
        <dbReference type="ChEBI" id="CHEBI:30616"/>
    </ligand>
</feature>
<dbReference type="Pfam" id="PF00625">
    <property type="entry name" value="Guanylate_kin"/>
    <property type="match status" value="1"/>
</dbReference>
<dbReference type="NCBIfam" id="TIGR03263">
    <property type="entry name" value="guanyl_kin"/>
    <property type="match status" value="1"/>
</dbReference>
<dbReference type="InterPro" id="IPR017665">
    <property type="entry name" value="Guanylate_kinase"/>
</dbReference>
<dbReference type="RefSeq" id="WP_009150284.1">
    <property type="nucleotide sequence ID" value="NZ_CP121471.1"/>
</dbReference>
<feature type="compositionally biased region" description="Polar residues" evidence="12">
    <location>
        <begin position="1"/>
        <end position="24"/>
    </location>
</feature>
<dbReference type="PROSITE" id="PS50052">
    <property type="entry name" value="GUANYLATE_KINASE_2"/>
    <property type="match status" value="1"/>
</dbReference>
<evidence type="ECO:0000256" key="1">
    <source>
        <dbReference type="ARBA" id="ARBA00004496"/>
    </source>
</evidence>
<proteinExistence type="inferred from homology"/>
<dbReference type="HAMAP" id="MF_00328">
    <property type="entry name" value="Guanylate_kinase"/>
    <property type="match status" value="1"/>
</dbReference>
<keyword evidence="5 11" id="KW-0963">Cytoplasm</keyword>
<dbReference type="STRING" id="631362.Thi970DRAFT_03487"/>
<dbReference type="InterPro" id="IPR027417">
    <property type="entry name" value="P-loop_NTPase"/>
</dbReference>
<evidence type="ECO:0000313" key="14">
    <source>
        <dbReference type="EMBL" id="EIC19881.1"/>
    </source>
</evidence>
<dbReference type="InterPro" id="IPR008145">
    <property type="entry name" value="GK/Ca_channel_bsu"/>
</dbReference>
<gene>
    <name evidence="11" type="primary">gmk</name>
    <name evidence="14" type="ORF">Thi970DRAFT_03487</name>
</gene>